<keyword evidence="1" id="KW-0812">Transmembrane</keyword>
<proteinExistence type="predicted"/>
<gene>
    <name evidence="2" type="ORF">ACFOY2_46205</name>
</gene>
<evidence type="ECO:0000313" key="3">
    <source>
        <dbReference type="Proteomes" id="UP001595851"/>
    </source>
</evidence>
<sequence>MSRRGGDGCLVLLMQAATLAALIWSGTTTDITALSFLCWTLAGSVILGLILLAAD</sequence>
<feature type="transmembrane region" description="Helical" evidence="1">
    <location>
        <begin position="33"/>
        <end position="54"/>
    </location>
</feature>
<feature type="transmembrane region" description="Helical" evidence="1">
    <location>
        <begin position="9"/>
        <end position="27"/>
    </location>
</feature>
<protein>
    <submittedName>
        <fullName evidence="2">Uncharacterized protein</fullName>
    </submittedName>
</protein>
<evidence type="ECO:0000313" key="2">
    <source>
        <dbReference type="EMBL" id="MFC4014687.1"/>
    </source>
</evidence>
<keyword evidence="1" id="KW-0472">Membrane</keyword>
<accession>A0ABV8GL57</accession>
<organism evidence="2 3">
    <name type="scientific">Nonomuraea purpurea</name>
    <dbReference type="NCBI Taxonomy" id="1849276"/>
    <lineage>
        <taxon>Bacteria</taxon>
        <taxon>Bacillati</taxon>
        <taxon>Actinomycetota</taxon>
        <taxon>Actinomycetes</taxon>
        <taxon>Streptosporangiales</taxon>
        <taxon>Streptosporangiaceae</taxon>
        <taxon>Nonomuraea</taxon>
    </lineage>
</organism>
<dbReference type="Proteomes" id="UP001595851">
    <property type="component" value="Unassembled WGS sequence"/>
</dbReference>
<reference evidence="3" key="1">
    <citation type="journal article" date="2019" name="Int. J. Syst. Evol. Microbiol.">
        <title>The Global Catalogue of Microorganisms (GCM) 10K type strain sequencing project: providing services to taxonomists for standard genome sequencing and annotation.</title>
        <authorList>
            <consortium name="The Broad Institute Genomics Platform"/>
            <consortium name="The Broad Institute Genome Sequencing Center for Infectious Disease"/>
            <person name="Wu L."/>
            <person name="Ma J."/>
        </authorList>
    </citation>
    <scope>NUCLEOTIDE SEQUENCE [LARGE SCALE GENOMIC DNA]</scope>
    <source>
        <strain evidence="3">TBRC 1276</strain>
    </source>
</reference>
<name>A0ABV8GL57_9ACTN</name>
<comment type="caution">
    <text evidence="2">The sequence shown here is derived from an EMBL/GenBank/DDBJ whole genome shotgun (WGS) entry which is preliminary data.</text>
</comment>
<evidence type="ECO:0000256" key="1">
    <source>
        <dbReference type="SAM" id="Phobius"/>
    </source>
</evidence>
<keyword evidence="3" id="KW-1185">Reference proteome</keyword>
<dbReference type="EMBL" id="JBHSBI010000036">
    <property type="protein sequence ID" value="MFC4014687.1"/>
    <property type="molecule type" value="Genomic_DNA"/>
</dbReference>
<dbReference type="RefSeq" id="WP_379534522.1">
    <property type="nucleotide sequence ID" value="NZ_JBHSBI010000036.1"/>
</dbReference>
<keyword evidence="1" id="KW-1133">Transmembrane helix</keyword>